<evidence type="ECO:0000313" key="3">
    <source>
        <dbReference type="Proteomes" id="UP000510621"/>
    </source>
</evidence>
<keyword evidence="3" id="KW-1185">Reference proteome</keyword>
<protein>
    <recommendedName>
        <fullName evidence="4">RHS repeat-associated core domain-containing protein</fullName>
    </recommendedName>
</protein>
<evidence type="ECO:0000313" key="2">
    <source>
        <dbReference type="EMBL" id="QLQ33447.1"/>
    </source>
</evidence>
<dbReference type="AlphaFoldDB" id="A0A7L6AWW3"/>
<name>A0A7L6AWW3_9GAMM</name>
<proteinExistence type="predicted"/>
<reference evidence="2" key="1">
    <citation type="submission" date="2020-06" db="EMBL/GenBank/DDBJ databases">
        <title>Analysis procedures for assessing recovery of high quality, complete, closed genomes from Nanopore long read metagenome sequencing.</title>
        <authorList>
            <person name="Bessarab I."/>
            <person name="Arumugam K."/>
            <person name="Haryono M."/>
            <person name="Liu X."/>
            <person name="Roy S."/>
            <person name="Zuniga-Montanez R.E."/>
            <person name="Qiu G."/>
            <person name="Drautz-Moses D.I."/>
            <person name="Law Y.Y."/>
            <person name="Wuertz S."/>
            <person name="Lauro F.M."/>
            <person name="Huson D.H."/>
            <person name="Williams R.B."/>
        </authorList>
    </citation>
    <scope>NUCLEOTIDE SEQUENCE [LARGE SCALE GENOMIC DNA]</scope>
    <source>
        <strain evidence="2">SSD2</strain>
    </source>
</reference>
<sequence>MADMEPGRRTGKPTVGSSSPALYQYDDLGRLQLENNAFANQSFGYDLNGNRLSNGSNAYTYVANSNRMDARKGITLSRDAAGNHTSNGLGQTYVWDNHGHLSQFNLIGVKKATYLYNAQHQRTHKNLWNGSTALGTTVYHYDLQGRLLRETSSTGAVLATYIYDEAGTPLAII</sequence>
<evidence type="ECO:0008006" key="4">
    <source>
        <dbReference type="Google" id="ProtNLM"/>
    </source>
</evidence>
<accession>A0A7L6AWW3</accession>
<feature type="region of interest" description="Disordered" evidence="1">
    <location>
        <begin position="1"/>
        <end position="21"/>
    </location>
</feature>
<evidence type="ECO:0000256" key="1">
    <source>
        <dbReference type="SAM" id="MobiDB-lite"/>
    </source>
</evidence>
<dbReference type="Proteomes" id="UP000510621">
    <property type="component" value="Chromosome"/>
</dbReference>
<dbReference type="KEGG" id="this:HZT40_19655"/>
<dbReference type="Gene3D" id="2.180.10.10">
    <property type="entry name" value="RHS repeat-associated core"/>
    <property type="match status" value="1"/>
</dbReference>
<organism evidence="2 3">
    <name type="scientific">Candidatus Thiothrix singaporensis</name>
    <dbReference type="NCBI Taxonomy" id="2799669"/>
    <lineage>
        <taxon>Bacteria</taxon>
        <taxon>Pseudomonadati</taxon>
        <taxon>Pseudomonadota</taxon>
        <taxon>Gammaproteobacteria</taxon>
        <taxon>Thiotrichales</taxon>
        <taxon>Thiotrichaceae</taxon>
        <taxon>Thiothrix</taxon>
    </lineage>
</organism>
<dbReference type="EMBL" id="CP059265">
    <property type="protein sequence ID" value="QLQ33447.1"/>
    <property type="molecule type" value="Genomic_DNA"/>
</dbReference>
<gene>
    <name evidence="2" type="ORF">HZT40_19655</name>
</gene>